<dbReference type="InterPro" id="IPR036691">
    <property type="entry name" value="Endo/exonu/phosph_ase_sf"/>
</dbReference>
<dbReference type="EMBL" id="CABPRJ010002375">
    <property type="protein sequence ID" value="VVC44072.1"/>
    <property type="molecule type" value="Genomic_DNA"/>
</dbReference>
<gene>
    <name evidence="1" type="ORF">CINCED_3A009537</name>
</gene>
<dbReference type="GO" id="GO:0004527">
    <property type="term" value="F:exonuclease activity"/>
    <property type="evidence" value="ECO:0007669"/>
    <property type="project" value="UniProtKB-KW"/>
</dbReference>
<keyword evidence="1" id="KW-0269">Exonuclease</keyword>
<dbReference type="SUPFAM" id="SSF56219">
    <property type="entry name" value="DNase I-like"/>
    <property type="match status" value="1"/>
</dbReference>
<dbReference type="GO" id="GO:0004519">
    <property type="term" value="F:endonuclease activity"/>
    <property type="evidence" value="ECO:0007669"/>
    <property type="project" value="UniProtKB-KW"/>
</dbReference>
<keyword evidence="1" id="KW-0378">Hydrolase</keyword>
<dbReference type="Proteomes" id="UP000325440">
    <property type="component" value="Unassembled WGS sequence"/>
</dbReference>
<reference evidence="1 2" key="1">
    <citation type="submission" date="2019-08" db="EMBL/GenBank/DDBJ databases">
        <authorList>
            <person name="Alioto T."/>
            <person name="Alioto T."/>
            <person name="Gomez Garrido J."/>
        </authorList>
    </citation>
    <scope>NUCLEOTIDE SEQUENCE [LARGE SCALE GENOMIC DNA]</scope>
</reference>
<name>A0A5E4NLI2_9HEMI</name>
<evidence type="ECO:0000313" key="1">
    <source>
        <dbReference type="EMBL" id="VVC44072.1"/>
    </source>
</evidence>
<dbReference type="AlphaFoldDB" id="A0A5E4NLI2"/>
<evidence type="ECO:0000313" key="2">
    <source>
        <dbReference type="Proteomes" id="UP000325440"/>
    </source>
</evidence>
<organism evidence="1 2">
    <name type="scientific">Cinara cedri</name>
    <dbReference type="NCBI Taxonomy" id="506608"/>
    <lineage>
        <taxon>Eukaryota</taxon>
        <taxon>Metazoa</taxon>
        <taxon>Ecdysozoa</taxon>
        <taxon>Arthropoda</taxon>
        <taxon>Hexapoda</taxon>
        <taxon>Insecta</taxon>
        <taxon>Pterygota</taxon>
        <taxon>Neoptera</taxon>
        <taxon>Paraneoptera</taxon>
        <taxon>Hemiptera</taxon>
        <taxon>Sternorrhyncha</taxon>
        <taxon>Aphidomorpha</taxon>
        <taxon>Aphidoidea</taxon>
        <taxon>Aphididae</taxon>
        <taxon>Lachninae</taxon>
        <taxon>Cinara</taxon>
    </lineage>
</organism>
<keyword evidence="1" id="KW-0540">Nuclease</keyword>
<dbReference type="OrthoDB" id="7474049at2759"/>
<proteinExistence type="predicted"/>
<protein>
    <submittedName>
        <fullName evidence="1">Endonuclease/exonuclease/phosphatase</fullName>
    </submittedName>
</protein>
<keyword evidence="1" id="KW-0255">Endonuclease</keyword>
<keyword evidence="2" id="KW-1185">Reference proteome</keyword>
<sequence>MYENITNPPHNIVINVSIWTQIQNDNSALKQMVAELQSSIKKLDLQISEMMISDEMTTGSSKDNLSPSKKPIKVLKEIARTSIKIHKPPLITVCGSKDTWISNIYNRTSKQPHSWRDCSNNKRINHELGKHSQKYLQATNIRVNDGDNGSTISAIYCPPRYKVDKHTFWGSRLITTKGRDLFTSVNKIKAPFITTIKSTYWPTGPDKLPDLINFYVMKGISSNYEEVEGLIELTSDHIPVLLSLSSNVIVKQKKISIANKKRIGTYLKVLSMKT</sequence>
<accession>A0A5E4NLI2</accession>